<dbReference type="InterPro" id="IPR023374">
    <property type="entry name" value="AttH-like_dom_sf"/>
</dbReference>
<evidence type="ECO:0000313" key="4">
    <source>
        <dbReference type="Proteomes" id="UP000427906"/>
    </source>
</evidence>
<evidence type="ECO:0000256" key="1">
    <source>
        <dbReference type="SAM" id="SignalP"/>
    </source>
</evidence>
<protein>
    <submittedName>
        <fullName evidence="3">Carotenoid 1,2-hydratase</fullName>
    </submittedName>
</protein>
<keyword evidence="4" id="KW-1185">Reference proteome</keyword>
<dbReference type="Pfam" id="PF17186">
    <property type="entry name" value="Lipocalin_9"/>
    <property type="match status" value="1"/>
</dbReference>
<sequence length="370" mass="40385">MLVQILFLMATGGFPAVAADDGFMKVTGPCGLSFPADHGPHPDYRTEWWYYTGNLTGRDGHRFGFQLTFFRRGIQPPADRKGWPDPSSAWRTDQIYLAHAAISDITGGRHPQADRMARPVLSMAGAELADGDVTIHLHGWQATITPQGHRLQADAGDFALALDLTALKPPVPHGEGGYSRKGQSPDRASCYYSFTRLHATGSLTVAGTRHTVQGTAWMDHEFSTAPLQPGIVGWDWFSLQLADHSEVMLFLLRQPDGTLNPASSGTVVLPGGDTRHLTLGDVRVTPLSFWTSPHSGARYPVGWRLRVLPLQLDFTLTASLKDQEMRTPHSTGVVYWEGSVQARGTGHEKTIDGVGYVELTGYAAPFDAPM</sequence>
<feature type="signal peptide" evidence="1">
    <location>
        <begin position="1"/>
        <end position="18"/>
    </location>
</feature>
<dbReference type="KEGG" id="dalk:DSCA_58700"/>
<reference evidence="3 4" key="1">
    <citation type="submission" date="2019-11" db="EMBL/GenBank/DDBJ databases">
        <title>Comparative genomics of hydrocarbon-degrading Desulfosarcina strains.</title>
        <authorList>
            <person name="Watanabe M."/>
            <person name="Kojima H."/>
            <person name="Fukui M."/>
        </authorList>
    </citation>
    <scope>NUCLEOTIDE SEQUENCE [LARGE SCALE GENOMIC DNA]</scope>
    <source>
        <strain evidence="3 4">PL12</strain>
    </source>
</reference>
<dbReference type="SUPFAM" id="SSF159245">
    <property type="entry name" value="AttH-like"/>
    <property type="match status" value="1"/>
</dbReference>
<dbReference type="PANTHER" id="PTHR38591:SF1">
    <property type="entry name" value="BLL1000 PROTEIN"/>
    <property type="match status" value="1"/>
</dbReference>
<proteinExistence type="predicted"/>
<accession>A0A5K7YUG6</accession>
<gene>
    <name evidence="3" type="ORF">DSCA_58700</name>
</gene>
<feature type="chain" id="PRO_5024420848" evidence="1">
    <location>
        <begin position="19"/>
        <end position="370"/>
    </location>
</feature>
<dbReference type="Proteomes" id="UP000427906">
    <property type="component" value="Chromosome"/>
</dbReference>
<name>A0A5K7YUG6_9BACT</name>
<dbReference type="Gene3D" id="2.40.370.10">
    <property type="entry name" value="AttH-like domain"/>
    <property type="match status" value="2"/>
</dbReference>
<dbReference type="Pfam" id="PF07143">
    <property type="entry name" value="CrtC"/>
    <property type="match status" value="1"/>
</dbReference>
<dbReference type="InterPro" id="IPR010791">
    <property type="entry name" value="AttH_dom"/>
</dbReference>
<dbReference type="EMBL" id="AP021874">
    <property type="protein sequence ID" value="BBO71940.1"/>
    <property type="molecule type" value="Genomic_DNA"/>
</dbReference>
<keyword evidence="1" id="KW-0732">Signal</keyword>
<dbReference type="PANTHER" id="PTHR38591">
    <property type="entry name" value="HYDROLASE"/>
    <property type="match status" value="1"/>
</dbReference>
<organism evidence="3 4">
    <name type="scientific">Desulfosarcina alkanivorans</name>
    <dbReference type="NCBI Taxonomy" id="571177"/>
    <lineage>
        <taxon>Bacteria</taxon>
        <taxon>Pseudomonadati</taxon>
        <taxon>Thermodesulfobacteriota</taxon>
        <taxon>Desulfobacteria</taxon>
        <taxon>Desulfobacterales</taxon>
        <taxon>Desulfosarcinaceae</taxon>
        <taxon>Desulfosarcina</taxon>
    </lineage>
</organism>
<dbReference type="AlphaFoldDB" id="A0A5K7YUG6"/>
<evidence type="ECO:0000259" key="2">
    <source>
        <dbReference type="Pfam" id="PF07143"/>
    </source>
</evidence>
<feature type="domain" description="AttH" evidence="2">
    <location>
        <begin position="46"/>
        <end position="224"/>
    </location>
</feature>
<evidence type="ECO:0000313" key="3">
    <source>
        <dbReference type="EMBL" id="BBO71940.1"/>
    </source>
</evidence>